<sequence length="256" mass="26556">MTGELLRERRGAVLIVRLNRPEARNALNVALIDGIGRAMLDAENDPEIRAVVLTAAGDRIFCSGMDLREFASGGGGTASAEGMAGFMRLAQGELAVPVVGAANGTAVGGGLELLLGCDVIVAAETAKFGLPEVKRGLYPAGGGTNIGTRIPLAIALEMTMTGDPIEARRAFELGLVNAVAAPERVLDTAVEIAERIAGNAPLALAAIKELVRLAVTDATRAAERNKDLQASVFSSQDAIEGAAAFVEKRKPVWTGR</sequence>
<evidence type="ECO:0000256" key="1">
    <source>
        <dbReference type="ARBA" id="ARBA00005254"/>
    </source>
</evidence>
<dbReference type="InterPro" id="IPR014748">
    <property type="entry name" value="Enoyl-CoA_hydra_C"/>
</dbReference>
<reference evidence="5" key="1">
    <citation type="journal article" date="2019" name="Int. J. Syst. Evol. Microbiol.">
        <title>The Global Catalogue of Microorganisms (GCM) 10K type strain sequencing project: providing services to taxonomists for standard genome sequencing and annotation.</title>
        <authorList>
            <consortium name="The Broad Institute Genomics Platform"/>
            <consortium name="The Broad Institute Genome Sequencing Center for Infectious Disease"/>
            <person name="Wu L."/>
            <person name="Ma J."/>
        </authorList>
    </citation>
    <scope>NUCLEOTIDE SEQUENCE [LARGE SCALE GENOMIC DNA]</scope>
    <source>
        <strain evidence="5">KCTC 42087</strain>
    </source>
</reference>
<proteinExistence type="inferred from homology"/>
<dbReference type="EMBL" id="JBHSON010000013">
    <property type="protein sequence ID" value="MFC5746281.1"/>
    <property type="molecule type" value="Genomic_DNA"/>
</dbReference>
<dbReference type="SUPFAM" id="SSF52096">
    <property type="entry name" value="ClpP/crotonase"/>
    <property type="match status" value="1"/>
</dbReference>
<dbReference type="Gene3D" id="1.10.12.10">
    <property type="entry name" value="Lyase 2-enoyl-coa Hydratase, Chain A, domain 2"/>
    <property type="match status" value="1"/>
</dbReference>
<evidence type="ECO:0000313" key="5">
    <source>
        <dbReference type="Proteomes" id="UP001596074"/>
    </source>
</evidence>
<accession>A0ABW0ZSL1</accession>
<dbReference type="CDD" id="cd06558">
    <property type="entry name" value="crotonase-like"/>
    <property type="match status" value="1"/>
</dbReference>
<protein>
    <submittedName>
        <fullName evidence="4">Enoyl-CoA hydratase-related protein</fullName>
    </submittedName>
</protein>
<evidence type="ECO:0000313" key="4">
    <source>
        <dbReference type="EMBL" id="MFC5746281.1"/>
    </source>
</evidence>
<dbReference type="InterPro" id="IPR001753">
    <property type="entry name" value="Enoyl-CoA_hydra/iso"/>
</dbReference>
<dbReference type="PANTHER" id="PTHR11941:SF169">
    <property type="entry name" value="(7AS)-7A-METHYL-1,5-DIOXO-2,3,5,6,7,7A-HEXAHYDRO-1H-INDENE-CARBOXYL-COA HYDROLASE"/>
    <property type="match status" value="1"/>
</dbReference>
<dbReference type="RefSeq" id="WP_378281904.1">
    <property type="nucleotide sequence ID" value="NZ_JBHSON010000013.1"/>
</dbReference>
<evidence type="ECO:0000256" key="2">
    <source>
        <dbReference type="ARBA" id="ARBA00023098"/>
    </source>
</evidence>
<dbReference type="Gene3D" id="3.90.226.10">
    <property type="entry name" value="2-enoyl-CoA Hydratase, Chain A, domain 1"/>
    <property type="match status" value="1"/>
</dbReference>
<organism evidence="4 5">
    <name type="scientific">Actinomadura rugatobispora</name>
    <dbReference type="NCBI Taxonomy" id="1994"/>
    <lineage>
        <taxon>Bacteria</taxon>
        <taxon>Bacillati</taxon>
        <taxon>Actinomycetota</taxon>
        <taxon>Actinomycetes</taxon>
        <taxon>Streptosporangiales</taxon>
        <taxon>Thermomonosporaceae</taxon>
        <taxon>Actinomadura</taxon>
    </lineage>
</organism>
<dbReference type="Proteomes" id="UP001596074">
    <property type="component" value="Unassembled WGS sequence"/>
</dbReference>
<comment type="similarity">
    <text evidence="1">Belongs to the enoyl-CoA hydratase/isomerase family.</text>
</comment>
<comment type="caution">
    <text evidence="4">The sequence shown here is derived from an EMBL/GenBank/DDBJ whole genome shotgun (WGS) entry which is preliminary data.</text>
</comment>
<keyword evidence="2" id="KW-0443">Lipid metabolism</keyword>
<evidence type="ECO:0000256" key="3">
    <source>
        <dbReference type="ARBA" id="ARBA00023239"/>
    </source>
</evidence>
<keyword evidence="5" id="KW-1185">Reference proteome</keyword>
<dbReference type="PANTHER" id="PTHR11941">
    <property type="entry name" value="ENOYL-COA HYDRATASE-RELATED"/>
    <property type="match status" value="1"/>
</dbReference>
<name>A0ABW0ZSL1_9ACTN</name>
<dbReference type="InterPro" id="IPR029045">
    <property type="entry name" value="ClpP/crotonase-like_dom_sf"/>
</dbReference>
<keyword evidence="3" id="KW-0456">Lyase</keyword>
<gene>
    <name evidence="4" type="ORF">ACFPZN_11730</name>
</gene>
<dbReference type="Pfam" id="PF00378">
    <property type="entry name" value="ECH_1"/>
    <property type="match status" value="1"/>
</dbReference>